<dbReference type="Proteomes" id="UP001175227">
    <property type="component" value="Unassembled WGS sequence"/>
</dbReference>
<keyword evidence="3" id="KW-1185">Reference proteome</keyword>
<dbReference type="EMBL" id="JAUEPR010000032">
    <property type="protein sequence ID" value="KAK0473623.1"/>
    <property type="molecule type" value="Genomic_DNA"/>
</dbReference>
<evidence type="ECO:0000256" key="1">
    <source>
        <dbReference type="SAM" id="MobiDB-lite"/>
    </source>
</evidence>
<evidence type="ECO:0000313" key="2">
    <source>
        <dbReference type="EMBL" id="KAK0473623.1"/>
    </source>
</evidence>
<evidence type="ECO:0000313" key="3">
    <source>
        <dbReference type="Proteomes" id="UP001175227"/>
    </source>
</evidence>
<feature type="compositionally biased region" description="Low complexity" evidence="1">
    <location>
        <begin position="60"/>
        <end position="71"/>
    </location>
</feature>
<reference evidence="2" key="1">
    <citation type="submission" date="2023-06" db="EMBL/GenBank/DDBJ databases">
        <authorList>
            <consortium name="Lawrence Berkeley National Laboratory"/>
            <person name="Ahrendt S."/>
            <person name="Sahu N."/>
            <person name="Indic B."/>
            <person name="Wong-Bajracharya J."/>
            <person name="Merenyi Z."/>
            <person name="Ke H.-M."/>
            <person name="Monk M."/>
            <person name="Kocsube S."/>
            <person name="Drula E."/>
            <person name="Lipzen A."/>
            <person name="Balint B."/>
            <person name="Henrissat B."/>
            <person name="Andreopoulos B."/>
            <person name="Martin F.M."/>
            <person name="Harder C.B."/>
            <person name="Rigling D."/>
            <person name="Ford K.L."/>
            <person name="Foster G.D."/>
            <person name="Pangilinan J."/>
            <person name="Papanicolaou A."/>
            <person name="Barry K."/>
            <person name="LaButti K."/>
            <person name="Viragh M."/>
            <person name="Koriabine M."/>
            <person name="Yan M."/>
            <person name="Riley R."/>
            <person name="Champramary S."/>
            <person name="Plett K.L."/>
            <person name="Tsai I.J."/>
            <person name="Slot J."/>
            <person name="Sipos G."/>
            <person name="Plett J."/>
            <person name="Nagy L.G."/>
            <person name="Grigoriev I.V."/>
        </authorList>
    </citation>
    <scope>NUCLEOTIDE SEQUENCE</scope>
    <source>
        <strain evidence="2">ICMP 16352</strain>
    </source>
</reference>
<proteinExistence type="predicted"/>
<name>A0AA39U3L7_9AGAR</name>
<feature type="region of interest" description="Disordered" evidence="1">
    <location>
        <begin position="56"/>
        <end position="80"/>
    </location>
</feature>
<comment type="caution">
    <text evidence="2">The sequence shown here is derived from an EMBL/GenBank/DDBJ whole genome shotgun (WGS) entry which is preliminary data.</text>
</comment>
<dbReference type="AlphaFoldDB" id="A0AA39U3L7"/>
<organism evidence="2 3">
    <name type="scientific">Armillaria novae-zelandiae</name>
    <dbReference type="NCBI Taxonomy" id="153914"/>
    <lineage>
        <taxon>Eukaryota</taxon>
        <taxon>Fungi</taxon>
        <taxon>Dikarya</taxon>
        <taxon>Basidiomycota</taxon>
        <taxon>Agaricomycotina</taxon>
        <taxon>Agaricomycetes</taxon>
        <taxon>Agaricomycetidae</taxon>
        <taxon>Agaricales</taxon>
        <taxon>Marasmiineae</taxon>
        <taxon>Physalacriaceae</taxon>
        <taxon>Armillaria</taxon>
    </lineage>
</organism>
<protein>
    <submittedName>
        <fullName evidence="2">Uncharacterized protein</fullName>
    </submittedName>
</protein>
<accession>A0AA39U3L7</accession>
<sequence length="119" mass="13067">MQSYLEHYKAELLKDKELKDSVFKAHTGIEREYHANASKQPIHRILKTITGWIQIEHSQGAKGPPAGAPTGPRRDLKSDEVKGMHAMDSAECMGLGKAISNVTLGSKPKEGLWMESAGL</sequence>
<gene>
    <name evidence="2" type="ORF">IW261DRAFT_1569709</name>
</gene>